<dbReference type="Pfam" id="PF08409">
    <property type="entry name" value="TMTC_DUF1736"/>
    <property type="match status" value="1"/>
</dbReference>
<evidence type="ECO:0000256" key="4">
    <source>
        <dbReference type="ARBA" id="ARBA00007882"/>
    </source>
</evidence>
<dbReference type="PROSITE" id="PS50005">
    <property type="entry name" value="TPR"/>
    <property type="match status" value="7"/>
</dbReference>
<feature type="transmembrane region" description="Helical" evidence="14">
    <location>
        <begin position="228"/>
        <end position="250"/>
    </location>
</feature>
<dbReference type="SUPFAM" id="SSF48452">
    <property type="entry name" value="TPR-like"/>
    <property type="match status" value="2"/>
</dbReference>
<evidence type="ECO:0000256" key="12">
    <source>
        <dbReference type="ARBA" id="ARBA00023136"/>
    </source>
</evidence>
<feature type="repeat" description="TPR" evidence="13">
    <location>
        <begin position="642"/>
        <end position="675"/>
    </location>
</feature>
<dbReference type="InterPro" id="IPR052943">
    <property type="entry name" value="TMTC_O-mannosyl-trnsfr"/>
</dbReference>
<feature type="repeat" description="TPR" evidence="13">
    <location>
        <begin position="710"/>
        <end position="743"/>
    </location>
</feature>
<feature type="transmembrane region" description="Helical" evidence="14">
    <location>
        <begin position="197"/>
        <end position="216"/>
    </location>
</feature>
<evidence type="ECO:0000256" key="1">
    <source>
        <dbReference type="ARBA" id="ARBA00004141"/>
    </source>
</evidence>
<dbReference type="InterPro" id="IPR019734">
    <property type="entry name" value="TPR_rpt"/>
</dbReference>
<accession>A0A8C1LEB8</accession>
<evidence type="ECO:0000256" key="11">
    <source>
        <dbReference type="ARBA" id="ARBA00022989"/>
    </source>
</evidence>
<dbReference type="UniPathway" id="UPA00378"/>
<feature type="repeat" description="TPR" evidence="13">
    <location>
        <begin position="507"/>
        <end position="540"/>
    </location>
</feature>
<keyword evidence="6" id="KW-0808">Transferase</keyword>
<comment type="subcellular location">
    <subcellularLocation>
        <location evidence="2">Endoplasmic reticulum</location>
    </subcellularLocation>
    <subcellularLocation>
        <location evidence="1">Membrane</location>
        <topology evidence="1">Multi-pass membrane protein</topology>
    </subcellularLocation>
</comment>
<feature type="transmembrane region" description="Helical" evidence="14">
    <location>
        <begin position="356"/>
        <end position="373"/>
    </location>
</feature>
<dbReference type="InterPro" id="IPR003107">
    <property type="entry name" value="HAT"/>
</dbReference>
<dbReference type="SMART" id="SM00028">
    <property type="entry name" value="TPR"/>
    <property type="match status" value="10"/>
</dbReference>
<protein>
    <recommendedName>
        <fullName evidence="5">dolichyl-phosphate-mannose--protein mannosyltransferase</fullName>
        <ecNumber evidence="5">2.4.1.109</ecNumber>
    </recommendedName>
</protein>
<evidence type="ECO:0000256" key="13">
    <source>
        <dbReference type="PROSITE-ProRule" id="PRU00339"/>
    </source>
</evidence>
<dbReference type="AlphaFoldDB" id="A0A8C1LEB8"/>
<evidence type="ECO:0000256" key="7">
    <source>
        <dbReference type="ARBA" id="ARBA00022692"/>
    </source>
</evidence>
<dbReference type="Proteomes" id="UP000694427">
    <property type="component" value="Unplaced"/>
</dbReference>
<proteinExistence type="inferred from homology"/>
<dbReference type="SMART" id="SM00386">
    <property type="entry name" value="HAT"/>
    <property type="match status" value="4"/>
</dbReference>
<evidence type="ECO:0000256" key="6">
    <source>
        <dbReference type="ARBA" id="ARBA00022679"/>
    </source>
</evidence>
<feature type="repeat" description="TPR" evidence="13">
    <location>
        <begin position="575"/>
        <end position="608"/>
    </location>
</feature>
<feature type="transmembrane region" description="Helical" evidence="14">
    <location>
        <begin position="173"/>
        <end position="191"/>
    </location>
</feature>
<sequence length="835" mass="93756">MTANSRGTRAAPPPVQRRLSALPRPAVGVRLLRYAALVAVCALCYSNSLWGEFVHDDIWAITNNPDVRPGSSLQSIFTNDFWGKRMADNTSHKSYRPLCILTFKLNILLGGMTPFYFHLVNVFLHCMVTALLMHTCEQCVFEDSNFSFLTALLFSVHPIHTEAVSGIVGRADVLASMLFLLAFLSYISSMADGFPPTVSVLSLALSLLLGTCAMLVKETGITVFGVCVLYDFLVLCLMESLNGCHIWLCFRSRHLSHSRLKELIRISSPFIKRACIISLHVTVIISIRLWLMGGSMPLFSEQDNPASFSPYLLTRFLTYCYLLAFNAWLLLAPIVLCYDWQVGSIPLVESLWDGRNIASLTLALVMLALSLNCKMKGKEVLVGVLFLIFPFIPASNLFFRVGFVVAERVLYMPSMGYCVLVVHGLNRLYSVVSRWGAAALTVSMLVVLLLFSWKTVQQNEIWLSREALFRLYPRHASALNNLGTLTHQAEEAEVYYRRALNINPQHNRALFNLGNLLKSQGKEEEAERMLKESIRYGPHFADAYSSLASLYADQGHSKEANEIYTRGIENCPDSSDLHNNYGVFLVDTGHGDHAAFHYQEAVRLKPSHYVAMVNLGRLLRSSNDNKEAELWYKRALQVVRKVDILTPLGALYYNTGRYEEALEVYREAATLQPDSTDIWLALAQVLAMAGRSVEAEKMTLSIISKTSNCIECYRLLSAIYSKQGNHTEALDALKTALQQEPSDPAVRAELHFSMGNQLREMNELDRAFQSYKLAVELKPDQSQAWMNMGGIQHIKGDYAAARMYYQRALLLSPGSKLLKENLAKLDRLEKKLQGA</sequence>
<comment type="similarity">
    <text evidence="4">Belongs to the TMTC family.</text>
</comment>
<keyword evidence="11 14" id="KW-1133">Transmembrane helix</keyword>
<dbReference type="Gene3D" id="1.25.40.10">
    <property type="entry name" value="Tetratricopeptide repeat domain"/>
    <property type="match status" value="5"/>
</dbReference>
<dbReference type="Ensembl" id="ENSCCRT00010065678.1">
    <property type="protein sequence ID" value="ENSCCRP00010059887.1"/>
    <property type="gene ID" value="ENSCCRG00010025395.1"/>
</dbReference>
<dbReference type="GO" id="GO:0005783">
    <property type="term" value="C:endoplasmic reticulum"/>
    <property type="evidence" value="ECO:0007669"/>
    <property type="project" value="UniProtKB-SubCell"/>
</dbReference>
<evidence type="ECO:0000256" key="8">
    <source>
        <dbReference type="ARBA" id="ARBA00022737"/>
    </source>
</evidence>
<evidence type="ECO:0000256" key="5">
    <source>
        <dbReference type="ARBA" id="ARBA00012839"/>
    </source>
</evidence>
<dbReference type="EC" id="2.4.1.109" evidence="5"/>
<reference evidence="16" key="2">
    <citation type="submission" date="2025-09" db="UniProtKB">
        <authorList>
            <consortium name="Ensembl"/>
        </authorList>
    </citation>
    <scope>IDENTIFICATION</scope>
</reference>
<feature type="repeat" description="TPR" evidence="13">
    <location>
        <begin position="541"/>
        <end position="574"/>
    </location>
</feature>
<keyword evidence="9 13" id="KW-0802">TPR repeat</keyword>
<feature type="domain" description="DUF1736" evidence="15">
    <location>
        <begin position="294"/>
        <end position="366"/>
    </location>
</feature>
<feature type="transmembrane region" description="Helical" evidence="14">
    <location>
        <begin position="409"/>
        <end position="428"/>
    </location>
</feature>
<keyword evidence="12 14" id="KW-0472">Membrane</keyword>
<keyword evidence="7 14" id="KW-0812">Transmembrane</keyword>
<feature type="transmembrane region" description="Helical" evidence="14">
    <location>
        <begin position="435"/>
        <end position="453"/>
    </location>
</feature>
<feature type="repeat" description="TPR" evidence="13">
    <location>
        <begin position="782"/>
        <end position="815"/>
    </location>
</feature>
<evidence type="ECO:0000313" key="17">
    <source>
        <dbReference type="Proteomes" id="UP000694427"/>
    </source>
</evidence>
<dbReference type="PANTHER" id="PTHR44809:SF1">
    <property type="entry name" value="PROTEIN O-MANNOSYL-TRANSFERASE TMTC1"/>
    <property type="match status" value="1"/>
</dbReference>
<dbReference type="GO" id="GO:0006396">
    <property type="term" value="P:RNA processing"/>
    <property type="evidence" value="ECO:0007669"/>
    <property type="project" value="InterPro"/>
</dbReference>
<keyword evidence="10" id="KW-0256">Endoplasmic reticulum</keyword>
<dbReference type="Pfam" id="PF14559">
    <property type="entry name" value="TPR_19"/>
    <property type="match status" value="1"/>
</dbReference>
<dbReference type="InterPro" id="IPR011990">
    <property type="entry name" value="TPR-like_helical_dom_sf"/>
</dbReference>
<reference evidence="16" key="1">
    <citation type="submission" date="2025-08" db="UniProtKB">
        <authorList>
            <consortium name="Ensembl"/>
        </authorList>
    </citation>
    <scope>IDENTIFICATION</scope>
</reference>
<dbReference type="GO" id="GO:0016020">
    <property type="term" value="C:membrane"/>
    <property type="evidence" value="ECO:0007669"/>
    <property type="project" value="UniProtKB-SubCell"/>
</dbReference>
<name>A0A8C1LEB8_CYPCA</name>
<dbReference type="PANTHER" id="PTHR44809">
    <property type="match status" value="1"/>
</dbReference>
<evidence type="ECO:0000256" key="2">
    <source>
        <dbReference type="ARBA" id="ARBA00004240"/>
    </source>
</evidence>
<organism evidence="16 17">
    <name type="scientific">Cyprinus carpio</name>
    <name type="common">Common carp</name>
    <dbReference type="NCBI Taxonomy" id="7962"/>
    <lineage>
        <taxon>Eukaryota</taxon>
        <taxon>Metazoa</taxon>
        <taxon>Chordata</taxon>
        <taxon>Craniata</taxon>
        <taxon>Vertebrata</taxon>
        <taxon>Euteleostomi</taxon>
        <taxon>Actinopterygii</taxon>
        <taxon>Neopterygii</taxon>
        <taxon>Teleostei</taxon>
        <taxon>Ostariophysi</taxon>
        <taxon>Cypriniformes</taxon>
        <taxon>Cyprinidae</taxon>
        <taxon>Cyprininae</taxon>
        <taxon>Cyprinus</taxon>
    </lineage>
</organism>
<dbReference type="PROSITE" id="PS50293">
    <property type="entry name" value="TPR_REGION"/>
    <property type="match status" value="1"/>
</dbReference>
<dbReference type="Pfam" id="PF13432">
    <property type="entry name" value="TPR_16"/>
    <property type="match status" value="3"/>
</dbReference>
<evidence type="ECO:0000256" key="3">
    <source>
        <dbReference type="ARBA" id="ARBA00004922"/>
    </source>
</evidence>
<comment type="pathway">
    <text evidence="3">Protein modification; protein glycosylation.</text>
</comment>
<evidence type="ECO:0000313" key="16">
    <source>
        <dbReference type="Ensembl" id="ENSCCRP00010059887.1"/>
    </source>
</evidence>
<keyword evidence="8" id="KW-0677">Repeat</keyword>
<feature type="repeat" description="TPR" evidence="13">
    <location>
        <begin position="748"/>
        <end position="781"/>
    </location>
</feature>
<evidence type="ECO:0000256" key="10">
    <source>
        <dbReference type="ARBA" id="ARBA00022824"/>
    </source>
</evidence>
<keyword evidence="17" id="KW-1185">Reference proteome</keyword>
<dbReference type="GO" id="GO:0004169">
    <property type="term" value="F:dolichyl-phosphate-mannose-protein mannosyltransferase activity"/>
    <property type="evidence" value="ECO:0007669"/>
    <property type="project" value="UniProtKB-EC"/>
</dbReference>
<evidence type="ECO:0000256" key="9">
    <source>
        <dbReference type="ARBA" id="ARBA00022803"/>
    </source>
</evidence>
<feature type="transmembrane region" description="Helical" evidence="14">
    <location>
        <begin position="380"/>
        <end position="403"/>
    </location>
</feature>
<feature type="transmembrane region" description="Helical" evidence="14">
    <location>
        <begin position="312"/>
        <end position="336"/>
    </location>
</feature>
<evidence type="ECO:0000256" key="14">
    <source>
        <dbReference type="SAM" id="Phobius"/>
    </source>
</evidence>
<evidence type="ECO:0000259" key="15">
    <source>
        <dbReference type="Pfam" id="PF08409"/>
    </source>
</evidence>
<dbReference type="InterPro" id="IPR013618">
    <property type="entry name" value="TMTC_DUF1736"/>
</dbReference>